<accession>A0A0J8GR79</accession>
<reference evidence="1 2" key="1">
    <citation type="submission" date="2015-04" db="EMBL/GenBank/DDBJ databases">
        <title>Draft Genome Sequence of the Novel Agar-Digesting Marine Bacterium Q1.</title>
        <authorList>
            <person name="Li Y."/>
            <person name="Li D."/>
            <person name="Chen G."/>
            <person name="Du Z."/>
        </authorList>
    </citation>
    <scope>NUCLEOTIDE SEQUENCE [LARGE SCALE GENOMIC DNA]</scope>
    <source>
        <strain evidence="1 2">Q1</strain>
    </source>
</reference>
<protein>
    <submittedName>
        <fullName evidence="1">Uncharacterized protein</fullName>
    </submittedName>
</protein>
<name>A0A0J8GR79_9ALTE</name>
<dbReference type="AlphaFoldDB" id="A0A0J8GR79"/>
<comment type="caution">
    <text evidence="1">The sequence shown here is derived from an EMBL/GenBank/DDBJ whole genome shotgun (WGS) entry which is preliminary data.</text>
</comment>
<dbReference type="RefSeq" id="WP_048695736.1">
    <property type="nucleotide sequence ID" value="NZ_KQ130514.1"/>
</dbReference>
<proteinExistence type="predicted"/>
<organism evidence="1 2">
    <name type="scientific">Catenovulum maritimum</name>
    <dbReference type="NCBI Taxonomy" id="1513271"/>
    <lineage>
        <taxon>Bacteria</taxon>
        <taxon>Pseudomonadati</taxon>
        <taxon>Pseudomonadota</taxon>
        <taxon>Gammaproteobacteria</taxon>
        <taxon>Alteromonadales</taxon>
        <taxon>Alteromonadaceae</taxon>
        <taxon>Catenovulum</taxon>
    </lineage>
</organism>
<keyword evidence="2" id="KW-1185">Reference proteome</keyword>
<gene>
    <name evidence="1" type="ORF">XM47_18050</name>
</gene>
<evidence type="ECO:0000313" key="1">
    <source>
        <dbReference type="EMBL" id="KMT63724.1"/>
    </source>
</evidence>
<evidence type="ECO:0000313" key="2">
    <source>
        <dbReference type="Proteomes" id="UP000037600"/>
    </source>
</evidence>
<sequence length="197" mass="23323">MDTENFVRCSRQKKAILFRKLELLRAEIDVHNEVAERVVVEHLNLTRARVEKILNQRRLVESNKKDRLIIYSEIKTNLHPYLRKKTAKEMNEKITIERPVSIELRCRIYHNGKTLRTAYLKKTEHNKKHYAADKIISMNAVVLPDVHKTDFIELVEFTNVLNAQADQLTRDLLYIEKSLESVDCYLNKYDIYTHASE</sequence>
<dbReference type="EMBL" id="LAZL01000044">
    <property type="protein sequence ID" value="KMT63724.1"/>
    <property type="molecule type" value="Genomic_DNA"/>
</dbReference>
<dbReference type="Proteomes" id="UP000037600">
    <property type="component" value="Unassembled WGS sequence"/>
</dbReference>